<dbReference type="Proteomes" id="UP000588158">
    <property type="component" value="Unassembled WGS sequence"/>
</dbReference>
<dbReference type="AlphaFoldDB" id="A0A841A839"/>
<comment type="caution">
    <text evidence="2">The sequence shown here is derived from an EMBL/GenBank/DDBJ whole genome shotgun (WGS) entry which is preliminary data.</text>
</comment>
<name>A0A841A839_9MICO</name>
<evidence type="ECO:0000256" key="1">
    <source>
        <dbReference type="SAM" id="MobiDB-lite"/>
    </source>
</evidence>
<feature type="compositionally biased region" description="Acidic residues" evidence="1">
    <location>
        <begin position="116"/>
        <end position="140"/>
    </location>
</feature>
<protein>
    <submittedName>
        <fullName evidence="2">Uncharacterized protein</fullName>
    </submittedName>
</protein>
<feature type="region of interest" description="Disordered" evidence="1">
    <location>
        <begin position="109"/>
        <end position="140"/>
    </location>
</feature>
<dbReference type="EMBL" id="JACHLZ010000001">
    <property type="protein sequence ID" value="MBB5830996.1"/>
    <property type="molecule type" value="Genomic_DNA"/>
</dbReference>
<evidence type="ECO:0000313" key="2">
    <source>
        <dbReference type="EMBL" id="MBB5830996.1"/>
    </source>
</evidence>
<organism evidence="2 3">
    <name type="scientific">Brachybacterium aquaticum</name>
    <dbReference type="NCBI Taxonomy" id="1432564"/>
    <lineage>
        <taxon>Bacteria</taxon>
        <taxon>Bacillati</taxon>
        <taxon>Actinomycetota</taxon>
        <taxon>Actinomycetes</taxon>
        <taxon>Micrococcales</taxon>
        <taxon>Dermabacteraceae</taxon>
        <taxon>Brachybacterium</taxon>
    </lineage>
</organism>
<reference evidence="2 3" key="1">
    <citation type="submission" date="2020-08" db="EMBL/GenBank/DDBJ databases">
        <title>Sequencing the genomes of 1000 actinobacteria strains.</title>
        <authorList>
            <person name="Klenk H.-P."/>
        </authorList>
    </citation>
    <scope>NUCLEOTIDE SEQUENCE [LARGE SCALE GENOMIC DNA]</scope>
    <source>
        <strain evidence="2 3">DSM 28796</strain>
    </source>
</reference>
<evidence type="ECO:0000313" key="3">
    <source>
        <dbReference type="Proteomes" id="UP000588158"/>
    </source>
</evidence>
<keyword evidence="3" id="KW-1185">Reference proteome</keyword>
<sequence length="140" mass="15669">MVAFELRTHTLLTPELISSAFGPPMLSLPPEEPLGARSSCRARVRCGRELEVMVDELPFCSAPIDPTGVVRADDERALFARVLDMVGLDSLEDLQDRIEAQIEGEYEVADGRSGDMWEEDLWDEDQWDENGVEDDGVEDD</sequence>
<proteinExistence type="predicted"/>
<accession>A0A841A839</accession>
<dbReference type="RefSeq" id="WP_184324531.1">
    <property type="nucleotide sequence ID" value="NZ_JACHLZ010000001.1"/>
</dbReference>
<gene>
    <name evidence="2" type="ORF">HNR70_000809</name>
</gene>